<dbReference type="GO" id="GO:0015628">
    <property type="term" value="P:protein secretion by the type II secretion system"/>
    <property type="evidence" value="ECO:0007669"/>
    <property type="project" value="InterPro"/>
</dbReference>
<dbReference type="Proteomes" id="UP000001732">
    <property type="component" value="Chromosome"/>
</dbReference>
<proteinExistence type="predicted"/>
<dbReference type="PANTHER" id="PTHR30093">
    <property type="entry name" value="GENERAL SECRETION PATHWAY PROTEIN G"/>
    <property type="match status" value="1"/>
</dbReference>
<protein>
    <submittedName>
        <fullName evidence="6">Prokaryotic N-methylation motif domain protein</fullName>
    </submittedName>
</protein>
<accession>B5Y854</accession>
<name>B5Y854_COPPD</name>
<evidence type="ECO:0000256" key="4">
    <source>
        <dbReference type="ARBA" id="ARBA00022989"/>
    </source>
</evidence>
<dbReference type="EMBL" id="CP001145">
    <property type="protein sequence ID" value="ACI17822.1"/>
    <property type="molecule type" value="Genomic_DNA"/>
</dbReference>
<evidence type="ECO:0000256" key="5">
    <source>
        <dbReference type="ARBA" id="ARBA00023136"/>
    </source>
</evidence>
<dbReference type="InterPro" id="IPR045584">
    <property type="entry name" value="Pilin-like"/>
</dbReference>
<evidence type="ECO:0000256" key="1">
    <source>
        <dbReference type="ARBA" id="ARBA00004167"/>
    </source>
</evidence>
<reference evidence="6 7" key="2">
    <citation type="journal article" date="2014" name="Genome Announc.">
        <title>Complete Genome Sequence of Coprothermobacter proteolyticus DSM 5265.</title>
        <authorList>
            <person name="Alexiev A."/>
            <person name="Coil D.A."/>
            <person name="Badger J.H."/>
            <person name="Enticknap J."/>
            <person name="Ward N."/>
            <person name="Robb F.T."/>
            <person name="Eisen J.A."/>
        </authorList>
    </citation>
    <scope>NUCLEOTIDE SEQUENCE [LARGE SCALE GENOMIC DNA]</scope>
    <source>
        <strain evidence="7">ATCC 35245 / DSM 5265 / OCM 4 / BT</strain>
    </source>
</reference>
<gene>
    <name evidence="6" type="ordered locus">COPRO5265_0596</name>
</gene>
<dbReference type="eggNOG" id="COG4968">
    <property type="taxonomic scope" value="Bacteria"/>
</dbReference>
<dbReference type="GO" id="GO:0015627">
    <property type="term" value="C:type II protein secretion system complex"/>
    <property type="evidence" value="ECO:0007669"/>
    <property type="project" value="InterPro"/>
</dbReference>
<sequence length="171" mass="19117">MKLRARKGFTLMEIMVVLAVIALLTATLYPSYALARQRANVSTLLSSSPKVLQYLELYRIDHQLYPTGNVVLDESQTGTDMLKAYYERSTPWPWDKEKKLENFFAYSSEETPAGSIFYICWPVDKSANKAAEAMATTASIEALPVDSLTLLGYDYAVCATSTVDPVLVKLR</sequence>
<keyword evidence="3" id="KW-0812">Transmembrane</keyword>
<reference evidence="7" key="1">
    <citation type="submission" date="2008-08" db="EMBL/GenBank/DDBJ databases">
        <title>The complete genome sequence of Coprothermobacter proteolyticus strain ATCC 5245 / DSM 5265 / BT.</title>
        <authorList>
            <person name="Dodson R.J."/>
            <person name="Durkin A.S."/>
            <person name="Wu M."/>
            <person name="Eisen J."/>
            <person name="Sutton G."/>
        </authorList>
    </citation>
    <scope>NUCLEOTIDE SEQUENCE [LARGE SCALE GENOMIC DNA]</scope>
    <source>
        <strain evidence="7">ATCC 35245 / DSM 5265 / OCM 4 / BT</strain>
    </source>
</reference>
<dbReference type="KEGG" id="cpo:COPRO5265_0596"/>
<dbReference type="PANTHER" id="PTHR30093:SF44">
    <property type="entry name" value="TYPE II SECRETION SYSTEM CORE PROTEIN G"/>
    <property type="match status" value="1"/>
</dbReference>
<keyword evidence="4" id="KW-1133">Transmembrane helix</keyword>
<keyword evidence="5" id="KW-0472">Membrane</keyword>
<keyword evidence="2" id="KW-0488">Methylation</keyword>
<evidence type="ECO:0000256" key="3">
    <source>
        <dbReference type="ARBA" id="ARBA00022692"/>
    </source>
</evidence>
<dbReference type="InterPro" id="IPR012902">
    <property type="entry name" value="N_methyl_site"/>
</dbReference>
<evidence type="ECO:0000313" key="6">
    <source>
        <dbReference type="EMBL" id="ACI17822.1"/>
    </source>
</evidence>
<dbReference type="Gene3D" id="3.30.700.10">
    <property type="entry name" value="Glycoprotein, Type 4 Pilin"/>
    <property type="match status" value="1"/>
</dbReference>
<comment type="subcellular location">
    <subcellularLocation>
        <location evidence="1">Membrane</location>
        <topology evidence="1">Single-pass membrane protein</topology>
    </subcellularLocation>
</comment>
<dbReference type="PRINTS" id="PR00813">
    <property type="entry name" value="BCTERIALGSPG"/>
</dbReference>
<keyword evidence="7" id="KW-1185">Reference proteome</keyword>
<dbReference type="SUPFAM" id="SSF54523">
    <property type="entry name" value="Pili subunits"/>
    <property type="match status" value="1"/>
</dbReference>
<dbReference type="Pfam" id="PF07963">
    <property type="entry name" value="N_methyl"/>
    <property type="match status" value="1"/>
</dbReference>
<dbReference type="InterPro" id="IPR000983">
    <property type="entry name" value="Bac_GSPG_pilin"/>
</dbReference>
<dbReference type="GO" id="GO:0016020">
    <property type="term" value="C:membrane"/>
    <property type="evidence" value="ECO:0007669"/>
    <property type="project" value="UniProtKB-SubCell"/>
</dbReference>
<dbReference type="NCBIfam" id="TIGR02532">
    <property type="entry name" value="IV_pilin_GFxxxE"/>
    <property type="match status" value="1"/>
</dbReference>
<dbReference type="HOGENOM" id="CLU_1560350_0_0_9"/>
<evidence type="ECO:0000313" key="7">
    <source>
        <dbReference type="Proteomes" id="UP000001732"/>
    </source>
</evidence>
<evidence type="ECO:0000256" key="2">
    <source>
        <dbReference type="ARBA" id="ARBA00022481"/>
    </source>
</evidence>
<dbReference type="RefSeq" id="WP_012544474.1">
    <property type="nucleotide sequence ID" value="NC_011295.1"/>
</dbReference>
<organism evidence="6 7">
    <name type="scientific">Coprothermobacter proteolyticus (strain ATCC 35245 / DSM 5265 / OCM 4 / BT)</name>
    <dbReference type="NCBI Taxonomy" id="309798"/>
    <lineage>
        <taxon>Bacteria</taxon>
        <taxon>Pseudomonadati</taxon>
        <taxon>Coprothermobacterota</taxon>
        <taxon>Coprothermobacteria</taxon>
        <taxon>Coprothermobacterales</taxon>
        <taxon>Coprothermobacteraceae</taxon>
        <taxon>Coprothermobacter</taxon>
    </lineage>
</organism>
<dbReference type="AlphaFoldDB" id="B5Y854"/>